<dbReference type="InterPro" id="IPR050902">
    <property type="entry name" value="ABC_Transporter_SBP"/>
</dbReference>
<dbReference type="PANTHER" id="PTHR30535">
    <property type="entry name" value="VITAMIN B12-BINDING PROTEIN"/>
    <property type="match status" value="1"/>
</dbReference>
<dbReference type="InterPro" id="IPR002491">
    <property type="entry name" value="ABC_transptr_periplasmic_BD"/>
</dbReference>
<feature type="signal peptide" evidence="3">
    <location>
        <begin position="1"/>
        <end position="21"/>
    </location>
</feature>
<proteinExistence type="inferred from homology"/>
<evidence type="ECO:0000313" key="5">
    <source>
        <dbReference type="EMBL" id="MCU6699914.1"/>
    </source>
</evidence>
<feature type="domain" description="Fe/B12 periplasmic-binding" evidence="4">
    <location>
        <begin position="117"/>
        <end position="388"/>
    </location>
</feature>
<comment type="caution">
    <text evidence="5">The sequence shown here is derived from an EMBL/GenBank/DDBJ whole genome shotgun (WGS) entry which is preliminary data.</text>
</comment>
<sequence length="399" mass="44756">MKKKLLYQVFAVIMMATFLVTGCGQSGNDSKASKSSQRSEAKASDKEKGDAPEIPELTFERAMDLTYAKEFDVYYYKDGYKLIDVHEDRQHLIVPEGKEAPEGLDEDIVVIKQPVQNIYMAATATMSLFDRLDALDTISFSGLEASGWYVENAKEAMESGDITYAGKYSEPDYEKIVDGDCNLAIESTMILHTPKVQEMIEELGIPVFVDYSSYEAHPLGRTEWIKLYGAMLNKEDLAESFFEDQAKVIEELKDFKNTEKTVAYFYMNSDGSVVVRKSDDYIPSMIEIAGGRYIFTDLKNADSNAPSVKLTMEEFYATAVDTDYLIYNGTIDGQVSSIADLESKSDLFAEFKAVKDGNVWYTGKNLYQATDTVGELIGDIHHMLTDGDASQMTFLEKMN</sequence>
<protein>
    <submittedName>
        <fullName evidence="5">ABC transporter substrate-binding protein</fullName>
    </submittedName>
</protein>
<keyword evidence="6" id="KW-1185">Reference proteome</keyword>
<feature type="region of interest" description="Disordered" evidence="2">
    <location>
        <begin position="24"/>
        <end position="53"/>
    </location>
</feature>
<reference evidence="5 6" key="1">
    <citation type="journal article" date="2021" name="ISME Commun">
        <title>Automated analysis of genomic sequences facilitates high-throughput and comprehensive description of bacteria.</title>
        <authorList>
            <person name="Hitch T.C.A."/>
        </authorList>
    </citation>
    <scope>NUCLEOTIDE SEQUENCE [LARGE SCALE GENOMIC DNA]</scope>
    <source>
        <strain evidence="5 6">Sanger_02</strain>
    </source>
</reference>
<accession>A0ABT2S5P4</accession>
<evidence type="ECO:0000313" key="6">
    <source>
        <dbReference type="Proteomes" id="UP001207605"/>
    </source>
</evidence>
<dbReference type="Pfam" id="PF01497">
    <property type="entry name" value="Peripla_BP_2"/>
    <property type="match status" value="1"/>
</dbReference>
<feature type="compositionally biased region" description="Polar residues" evidence="2">
    <location>
        <begin position="26"/>
        <end position="36"/>
    </location>
</feature>
<dbReference type="PROSITE" id="PS50983">
    <property type="entry name" value="FE_B12_PBP"/>
    <property type="match status" value="1"/>
</dbReference>
<evidence type="ECO:0000256" key="2">
    <source>
        <dbReference type="SAM" id="MobiDB-lite"/>
    </source>
</evidence>
<keyword evidence="3" id="KW-0732">Signal</keyword>
<feature type="compositionally biased region" description="Basic and acidic residues" evidence="2">
    <location>
        <begin position="37"/>
        <end position="51"/>
    </location>
</feature>
<dbReference type="SUPFAM" id="SSF53807">
    <property type="entry name" value="Helical backbone' metal receptor"/>
    <property type="match status" value="1"/>
</dbReference>
<dbReference type="PANTHER" id="PTHR30535:SF34">
    <property type="entry name" value="MOLYBDATE-BINDING PROTEIN MOLA"/>
    <property type="match status" value="1"/>
</dbReference>
<name>A0ABT2S5P4_9FIRM</name>
<comment type="similarity">
    <text evidence="1">Belongs to the bacterial solute-binding protein 8 family.</text>
</comment>
<evidence type="ECO:0000259" key="4">
    <source>
        <dbReference type="PROSITE" id="PS50983"/>
    </source>
</evidence>
<gene>
    <name evidence="5" type="ORF">OCV65_06685</name>
</gene>
<evidence type="ECO:0000256" key="3">
    <source>
        <dbReference type="SAM" id="SignalP"/>
    </source>
</evidence>
<dbReference type="PROSITE" id="PS51257">
    <property type="entry name" value="PROKAR_LIPOPROTEIN"/>
    <property type="match status" value="1"/>
</dbReference>
<dbReference type="Proteomes" id="UP001207605">
    <property type="component" value="Unassembled WGS sequence"/>
</dbReference>
<feature type="chain" id="PRO_5046310849" evidence="3">
    <location>
        <begin position="22"/>
        <end position="399"/>
    </location>
</feature>
<dbReference type="RefSeq" id="WP_262581411.1">
    <property type="nucleotide sequence ID" value="NZ_JAOQJV010000006.1"/>
</dbReference>
<dbReference type="EMBL" id="JAOQJV010000006">
    <property type="protein sequence ID" value="MCU6699914.1"/>
    <property type="molecule type" value="Genomic_DNA"/>
</dbReference>
<organism evidence="5 6">
    <name type="scientific">Dorea ammoniilytica</name>
    <dbReference type="NCBI Taxonomy" id="2981788"/>
    <lineage>
        <taxon>Bacteria</taxon>
        <taxon>Bacillati</taxon>
        <taxon>Bacillota</taxon>
        <taxon>Clostridia</taxon>
        <taxon>Lachnospirales</taxon>
        <taxon>Lachnospiraceae</taxon>
        <taxon>Dorea</taxon>
    </lineage>
</organism>
<dbReference type="Gene3D" id="3.40.50.1980">
    <property type="entry name" value="Nitrogenase molybdenum iron protein domain"/>
    <property type="match status" value="2"/>
</dbReference>
<evidence type="ECO:0000256" key="1">
    <source>
        <dbReference type="ARBA" id="ARBA00008814"/>
    </source>
</evidence>